<protein>
    <recommendedName>
        <fullName evidence="4">Transposon Ty3-I Gag-Pol polyprotein</fullName>
    </recommendedName>
</protein>
<organism evidence="2 3">
    <name type="scientific">Vitis vinifera</name>
    <name type="common">Grape</name>
    <dbReference type="NCBI Taxonomy" id="29760"/>
    <lineage>
        <taxon>Eukaryota</taxon>
        <taxon>Viridiplantae</taxon>
        <taxon>Streptophyta</taxon>
        <taxon>Embryophyta</taxon>
        <taxon>Tracheophyta</taxon>
        <taxon>Spermatophyta</taxon>
        <taxon>Magnoliopsida</taxon>
        <taxon>eudicotyledons</taxon>
        <taxon>Gunneridae</taxon>
        <taxon>Pentapetalae</taxon>
        <taxon>rosids</taxon>
        <taxon>Vitales</taxon>
        <taxon>Vitaceae</taxon>
        <taxon>Viteae</taxon>
        <taxon>Vitis</taxon>
    </lineage>
</organism>
<dbReference type="PaxDb" id="29760-VIT_00s0505g00020.t01"/>
<reference evidence="3" key="1">
    <citation type="journal article" date="2007" name="Nature">
        <title>The grapevine genome sequence suggests ancestral hexaploidization in major angiosperm phyla.</title>
        <authorList>
            <consortium name="The French-Italian Public Consortium for Grapevine Genome Characterization."/>
            <person name="Jaillon O."/>
            <person name="Aury J.-M."/>
            <person name="Noel B."/>
            <person name="Policriti A."/>
            <person name="Clepet C."/>
            <person name="Casagrande A."/>
            <person name="Choisne N."/>
            <person name="Aubourg S."/>
            <person name="Vitulo N."/>
            <person name="Jubin C."/>
            <person name="Vezzi A."/>
            <person name="Legeai F."/>
            <person name="Hugueney P."/>
            <person name="Dasilva C."/>
            <person name="Horner D."/>
            <person name="Mica E."/>
            <person name="Jublot D."/>
            <person name="Poulain J."/>
            <person name="Bruyere C."/>
            <person name="Billault A."/>
            <person name="Segurens B."/>
            <person name="Gouyvenoux M."/>
            <person name="Ugarte E."/>
            <person name="Cattonaro F."/>
            <person name="Anthouard V."/>
            <person name="Vico V."/>
            <person name="Del Fabbro C."/>
            <person name="Alaux M."/>
            <person name="Di Gaspero G."/>
            <person name="Dumas V."/>
            <person name="Felice N."/>
            <person name="Paillard S."/>
            <person name="Juman I."/>
            <person name="Moroldo M."/>
            <person name="Scalabrin S."/>
            <person name="Canaguier A."/>
            <person name="Le Clainche I."/>
            <person name="Malacrida G."/>
            <person name="Durand E."/>
            <person name="Pesole G."/>
            <person name="Laucou V."/>
            <person name="Chatelet P."/>
            <person name="Merdinoglu D."/>
            <person name="Delledonne M."/>
            <person name="Pezzotti M."/>
            <person name="Lecharny A."/>
            <person name="Scarpelli C."/>
            <person name="Artiguenave F."/>
            <person name="Pe M.E."/>
            <person name="Valle G."/>
            <person name="Morgante M."/>
            <person name="Caboche M."/>
            <person name="Adam-Blondon A.-F."/>
            <person name="Weissenbach J."/>
            <person name="Quetier F."/>
            <person name="Wincker P."/>
        </authorList>
    </citation>
    <scope>NUCLEOTIDE SEQUENCE [LARGE SCALE GENOMIC DNA]</scope>
    <source>
        <strain evidence="3">cv. Pinot noir / PN40024</strain>
    </source>
</reference>
<proteinExistence type="predicted"/>
<dbReference type="PANTHER" id="PTHR24559:SF431">
    <property type="entry name" value="RNA-DIRECTED DNA POLYMERASE HOMOLOG"/>
    <property type="match status" value="1"/>
</dbReference>
<evidence type="ECO:0000313" key="3">
    <source>
        <dbReference type="Proteomes" id="UP000009183"/>
    </source>
</evidence>
<dbReference type="HOGENOM" id="CLU_1312103_0_0_1"/>
<accession>F6H890</accession>
<gene>
    <name evidence="2" type="ORF">VIT_00s0505g00020</name>
</gene>
<feature type="region of interest" description="Disordered" evidence="1">
    <location>
        <begin position="1"/>
        <end position="60"/>
    </location>
</feature>
<dbReference type="ExpressionAtlas" id="F6H890">
    <property type="expression patterns" value="baseline"/>
</dbReference>
<dbReference type="Proteomes" id="UP000009183">
    <property type="component" value="Unassembled WGS sequence, unordered"/>
</dbReference>
<name>F6H890_VITVI</name>
<dbReference type="InterPro" id="IPR053134">
    <property type="entry name" value="RNA-dir_DNA_polymerase"/>
</dbReference>
<dbReference type="Gene3D" id="3.30.70.270">
    <property type="match status" value="1"/>
</dbReference>
<feature type="compositionally biased region" description="Basic and acidic residues" evidence="1">
    <location>
        <begin position="19"/>
        <end position="28"/>
    </location>
</feature>
<evidence type="ECO:0008006" key="4">
    <source>
        <dbReference type="Google" id="ProtNLM"/>
    </source>
</evidence>
<dbReference type="PANTHER" id="PTHR24559">
    <property type="entry name" value="TRANSPOSON TY3-I GAG-POL POLYPROTEIN"/>
    <property type="match status" value="1"/>
</dbReference>
<sequence>MSKPPAEQITEVGSESAGDPEKAAEHSVEGTQPTECVPESAGKEVEEMAQSQPNRLRSEGAIPIAAKGSWSRPYDLRATLPHMDLMVDNTAGHEMLSIIDAFSGYNQRKLAEEDQEKTSFTTPWGTYYYVADLRSAFSPRGDDECQAAFDGMKRSAIPKATQLAFPTTNNVTEYEAFIAGQQAALQLDARHLKNQIDKSRTQYALPFFCA</sequence>
<dbReference type="InterPro" id="IPR043502">
    <property type="entry name" value="DNA/RNA_pol_sf"/>
</dbReference>
<dbReference type="InterPro" id="IPR043128">
    <property type="entry name" value="Rev_trsase/Diguanyl_cyclase"/>
</dbReference>
<dbReference type="EMBL" id="FN595288">
    <property type="protein sequence ID" value="CCB48433.1"/>
    <property type="molecule type" value="Genomic_DNA"/>
</dbReference>
<dbReference type="AlphaFoldDB" id="F6H890"/>
<dbReference type="SUPFAM" id="SSF56672">
    <property type="entry name" value="DNA/RNA polymerases"/>
    <property type="match status" value="1"/>
</dbReference>
<dbReference type="eggNOG" id="KOG0017">
    <property type="taxonomic scope" value="Eukaryota"/>
</dbReference>
<dbReference type="InParanoid" id="F6H890"/>
<evidence type="ECO:0000256" key="1">
    <source>
        <dbReference type="SAM" id="MobiDB-lite"/>
    </source>
</evidence>
<dbReference type="Gene3D" id="3.10.10.10">
    <property type="entry name" value="HIV Type 1 Reverse Transcriptase, subunit A, domain 1"/>
    <property type="match status" value="1"/>
</dbReference>
<evidence type="ECO:0000313" key="2">
    <source>
        <dbReference type="EMBL" id="CCB48433.1"/>
    </source>
</evidence>
<keyword evidence="3" id="KW-1185">Reference proteome</keyword>